<gene>
    <name evidence="2" type="ORF">A8950_1560</name>
</gene>
<proteinExistence type="predicted"/>
<keyword evidence="3" id="KW-1185">Reference proteome</keyword>
<name>A0A4R6WPZ5_9PROT</name>
<dbReference type="PROSITE" id="PS51257">
    <property type="entry name" value="PROKAR_LIPOPROTEIN"/>
    <property type="match status" value="1"/>
</dbReference>
<dbReference type="Proteomes" id="UP000295783">
    <property type="component" value="Unassembled WGS sequence"/>
</dbReference>
<comment type="caution">
    <text evidence="2">The sequence shown here is derived from an EMBL/GenBank/DDBJ whole genome shotgun (WGS) entry which is preliminary data.</text>
</comment>
<sequence>MWAESGRKFVALIAILAAMTACGTPESLSYPPGKTLKITKNVWSAYQEYLGMQGGVRKEGAFLVVLHNDVGVGSRWSYCPPSADYCTGPTINLANDMCKQEKLKCVLFARGTTEILPYEIVD</sequence>
<reference evidence="2 3" key="1">
    <citation type="submission" date="2019-03" db="EMBL/GenBank/DDBJ databases">
        <title>Genomic Encyclopedia of Type Strains, Phase III (KMG-III): the genomes of soil and plant-associated and newly described type strains.</title>
        <authorList>
            <person name="Whitman W."/>
        </authorList>
    </citation>
    <scope>NUCLEOTIDE SEQUENCE [LARGE SCALE GENOMIC DNA]</scope>
    <source>
        <strain evidence="2 3">CGMCC 1.7660</strain>
    </source>
</reference>
<evidence type="ECO:0000313" key="2">
    <source>
        <dbReference type="EMBL" id="TDQ83274.1"/>
    </source>
</evidence>
<evidence type="ECO:0000256" key="1">
    <source>
        <dbReference type="SAM" id="SignalP"/>
    </source>
</evidence>
<feature type="chain" id="PRO_5020412836" evidence="1">
    <location>
        <begin position="24"/>
        <end position="122"/>
    </location>
</feature>
<dbReference type="RefSeq" id="WP_133613041.1">
    <property type="nucleotide sequence ID" value="NZ_SNYW01000007.1"/>
</dbReference>
<accession>A0A4R6WPZ5</accession>
<protein>
    <submittedName>
        <fullName evidence="2">Uncharacterized protein</fullName>
    </submittedName>
</protein>
<evidence type="ECO:0000313" key="3">
    <source>
        <dbReference type="Proteomes" id="UP000295783"/>
    </source>
</evidence>
<feature type="signal peptide" evidence="1">
    <location>
        <begin position="1"/>
        <end position="23"/>
    </location>
</feature>
<keyword evidence="1" id="KW-0732">Signal</keyword>
<dbReference type="AlphaFoldDB" id="A0A4R6WPZ5"/>
<dbReference type="EMBL" id="SNYW01000007">
    <property type="protein sequence ID" value="TDQ83274.1"/>
    <property type="molecule type" value="Genomic_DNA"/>
</dbReference>
<organism evidence="2 3">
    <name type="scientific">Dongia mobilis</name>
    <dbReference type="NCBI Taxonomy" id="578943"/>
    <lineage>
        <taxon>Bacteria</taxon>
        <taxon>Pseudomonadati</taxon>
        <taxon>Pseudomonadota</taxon>
        <taxon>Alphaproteobacteria</taxon>
        <taxon>Rhodospirillales</taxon>
        <taxon>Dongiaceae</taxon>
        <taxon>Dongia</taxon>
    </lineage>
</organism>